<protein>
    <submittedName>
        <fullName evidence="1">Uncharacterized protein</fullName>
    </submittedName>
</protein>
<evidence type="ECO:0000313" key="2">
    <source>
        <dbReference type="Proteomes" id="UP000763088"/>
    </source>
</evidence>
<dbReference type="Proteomes" id="UP000763088">
    <property type="component" value="Unassembled WGS sequence"/>
</dbReference>
<sequence>MNTMILRVKKCGAMTTVQSEKSENGVLDKRTLVLQELGGKYENCYVVTALGSLATIEWSEGELVACALSFRTHEHNGQVFMDVIANEMNRLKM</sequence>
<organism evidence="1 2">
    <name type="scientific">Xylanibacter ruminicola</name>
    <name type="common">Prevotella ruminicola</name>
    <dbReference type="NCBI Taxonomy" id="839"/>
    <lineage>
        <taxon>Bacteria</taxon>
        <taxon>Pseudomonadati</taxon>
        <taxon>Bacteroidota</taxon>
        <taxon>Bacteroidia</taxon>
        <taxon>Bacteroidales</taxon>
        <taxon>Prevotellaceae</taxon>
        <taxon>Xylanibacter</taxon>
    </lineage>
</organism>
<comment type="caution">
    <text evidence="1">The sequence shown here is derived from an EMBL/GenBank/DDBJ whole genome shotgun (WGS) entry which is preliminary data.</text>
</comment>
<accession>A0A928BSU2</accession>
<gene>
    <name evidence="1" type="ORF">E7102_06230</name>
</gene>
<evidence type="ECO:0000313" key="1">
    <source>
        <dbReference type="EMBL" id="MBE6266048.1"/>
    </source>
</evidence>
<dbReference type="EMBL" id="SUYD01000006">
    <property type="protein sequence ID" value="MBE6266048.1"/>
    <property type="molecule type" value="Genomic_DNA"/>
</dbReference>
<dbReference type="AlphaFoldDB" id="A0A928BSU2"/>
<name>A0A928BSU2_XYLRU</name>
<proteinExistence type="predicted"/>
<reference evidence="1" key="1">
    <citation type="submission" date="2019-04" db="EMBL/GenBank/DDBJ databases">
        <title>Evolution of Biomass-Degrading Anaerobic Consortia Revealed by Metagenomics.</title>
        <authorList>
            <person name="Peng X."/>
        </authorList>
    </citation>
    <scope>NUCLEOTIDE SEQUENCE</scope>
    <source>
        <strain evidence="1">SIG141</strain>
    </source>
</reference>